<dbReference type="OrthoDB" id="8068875at2759"/>
<dbReference type="SUPFAM" id="SSF52540">
    <property type="entry name" value="P-loop containing nucleoside triphosphate hydrolases"/>
    <property type="match status" value="1"/>
</dbReference>
<dbReference type="EMBL" id="AMQN01002656">
    <property type="status" value="NOT_ANNOTATED_CDS"/>
    <property type="molecule type" value="Genomic_DNA"/>
</dbReference>
<keyword evidence="4" id="KW-1185">Reference proteome</keyword>
<proteinExistence type="predicted"/>
<dbReference type="PANTHER" id="PTHR15723:SF0">
    <property type="entry name" value="CARBOHYDRATE SULFOTRANSFERASE 15"/>
    <property type="match status" value="1"/>
</dbReference>
<dbReference type="EnsemblMetazoa" id="CapteT74042">
    <property type="protein sequence ID" value="CapteP74042"/>
    <property type="gene ID" value="CapteG74042"/>
</dbReference>
<organism evidence="2">
    <name type="scientific">Capitella teleta</name>
    <name type="common">Polychaete worm</name>
    <dbReference type="NCBI Taxonomy" id="283909"/>
    <lineage>
        <taxon>Eukaryota</taxon>
        <taxon>Metazoa</taxon>
        <taxon>Spiralia</taxon>
        <taxon>Lophotrochozoa</taxon>
        <taxon>Annelida</taxon>
        <taxon>Polychaeta</taxon>
        <taxon>Sedentaria</taxon>
        <taxon>Scolecida</taxon>
        <taxon>Capitellidae</taxon>
        <taxon>Capitella</taxon>
    </lineage>
</organism>
<dbReference type="InterPro" id="IPR027417">
    <property type="entry name" value="P-loop_NTPase"/>
</dbReference>
<evidence type="ECO:0000259" key="1">
    <source>
        <dbReference type="Pfam" id="PF00685"/>
    </source>
</evidence>
<dbReference type="OMA" id="CEEPRII"/>
<reference evidence="2 4" key="2">
    <citation type="journal article" date="2013" name="Nature">
        <title>Insights into bilaterian evolution from three spiralian genomes.</title>
        <authorList>
            <person name="Simakov O."/>
            <person name="Marletaz F."/>
            <person name="Cho S.J."/>
            <person name="Edsinger-Gonzales E."/>
            <person name="Havlak P."/>
            <person name="Hellsten U."/>
            <person name="Kuo D.H."/>
            <person name="Larsson T."/>
            <person name="Lv J."/>
            <person name="Arendt D."/>
            <person name="Savage R."/>
            <person name="Osoegawa K."/>
            <person name="de Jong P."/>
            <person name="Grimwood J."/>
            <person name="Chapman J.A."/>
            <person name="Shapiro H."/>
            <person name="Aerts A."/>
            <person name="Otillar R.P."/>
            <person name="Terry A.Y."/>
            <person name="Boore J.L."/>
            <person name="Grigoriev I.V."/>
            <person name="Lindberg D.R."/>
            <person name="Seaver E.C."/>
            <person name="Weisblat D.A."/>
            <person name="Putnam N.H."/>
            <person name="Rokhsar D.S."/>
        </authorList>
    </citation>
    <scope>NUCLEOTIDE SEQUENCE</scope>
    <source>
        <strain evidence="2 4">I ESC-2004</strain>
    </source>
</reference>
<name>R7TI43_CAPTE</name>
<dbReference type="EMBL" id="KB309853">
    <property type="protein sequence ID" value="ELT93152.1"/>
    <property type="molecule type" value="Genomic_DNA"/>
</dbReference>
<dbReference type="AlphaFoldDB" id="R7TI43"/>
<feature type="non-terminal residue" evidence="2">
    <location>
        <position position="1"/>
    </location>
</feature>
<dbReference type="STRING" id="283909.R7TI43"/>
<gene>
    <name evidence="2" type="ORF">CAPTEDRAFT_74042</name>
</gene>
<dbReference type="Proteomes" id="UP000014760">
    <property type="component" value="Unassembled WGS sequence"/>
</dbReference>
<dbReference type="GO" id="GO:0019319">
    <property type="term" value="P:hexose biosynthetic process"/>
    <property type="evidence" value="ECO:0007669"/>
    <property type="project" value="TreeGrafter"/>
</dbReference>
<accession>R7TI43</accession>
<dbReference type="HOGENOM" id="CLU_017703_2_0_1"/>
<dbReference type="InterPro" id="IPR000863">
    <property type="entry name" value="Sulfotransferase_dom"/>
</dbReference>
<protein>
    <recommendedName>
        <fullName evidence="1">Sulfotransferase domain-containing protein</fullName>
    </recommendedName>
</protein>
<dbReference type="GO" id="GO:0050659">
    <property type="term" value="F:N-acetylgalactosamine 4-sulfate 6-O-sulfotransferase activity"/>
    <property type="evidence" value="ECO:0007669"/>
    <property type="project" value="TreeGrafter"/>
</dbReference>
<evidence type="ECO:0000313" key="2">
    <source>
        <dbReference type="EMBL" id="ELT93152.1"/>
    </source>
</evidence>
<dbReference type="PANTHER" id="PTHR15723">
    <property type="entry name" value="CARBOHYDRATE SULFOTRANSFERASE 15"/>
    <property type="match status" value="1"/>
</dbReference>
<dbReference type="Pfam" id="PF00685">
    <property type="entry name" value="Sulfotransfer_1"/>
    <property type="match status" value="1"/>
</dbReference>
<evidence type="ECO:0000313" key="4">
    <source>
        <dbReference type="Proteomes" id="UP000014760"/>
    </source>
</evidence>
<sequence length="348" mass="41117">RLRCAPLFYFIGVSKCATSDLLYYTNLHPMVQAPFIRNFIYWSVMRWVDTNRPDESIVPFKRYVEIFDAVSHEILRWTSPAKEEGGLPVHPLITGEHQTFNNTTIHPCAKHDIMLSGDASPTYAYFFEKWQRLPGNEGLEEPKYIIAHLIRETVPQARIVMNMRNPVDRYSYSRHFAMLGYSCIYNMLMNAPLYSDYYFRRYNGENSADNFHTRVIDAIDRWQICVSQNSVRHCAYTGSFYQYPVILKAGLYYIYLKDWLEVFPRAQVHLVRFEDYIGDRDNVIDQLFTFLGLDTSYKVCTKDTIVNEGKTKKHHEPMRNDTREILQKFYGPWNEKLAHLLDDDAFLW</sequence>
<evidence type="ECO:0000313" key="3">
    <source>
        <dbReference type="EnsemblMetazoa" id="CapteP74042"/>
    </source>
</evidence>
<feature type="non-terminal residue" evidence="2">
    <location>
        <position position="348"/>
    </location>
</feature>
<reference evidence="3" key="3">
    <citation type="submission" date="2015-06" db="UniProtKB">
        <authorList>
            <consortium name="EnsemblMetazoa"/>
        </authorList>
    </citation>
    <scope>IDENTIFICATION</scope>
</reference>
<feature type="domain" description="Sulfotransferase" evidence="1">
    <location>
        <begin position="149"/>
        <end position="298"/>
    </location>
</feature>
<reference evidence="4" key="1">
    <citation type="submission" date="2012-12" db="EMBL/GenBank/DDBJ databases">
        <authorList>
            <person name="Hellsten U."/>
            <person name="Grimwood J."/>
            <person name="Chapman J.A."/>
            <person name="Shapiro H."/>
            <person name="Aerts A."/>
            <person name="Otillar R.P."/>
            <person name="Terry A.Y."/>
            <person name="Boore J.L."/>
            <person name="Simakov O."/>
            <person name="Marletaz F."/>
            <person name="Cho S.-J."/>
            <person name="Edsinger-Gonzales E."/>
            <person name="Havlak P."/>
            <person name="Kuo D.-H."/>
            <person name="Larsson T."/>
            <person name="Lv J."/>
            <person name="Arendt D."/>
            <person name="Savage R."/>
            <person name="Osoegawa K."/>
            <person name="de Jong P."/>
            <person name="Lindberg D.R."/>
            <person name="Seaver E.C."/>
            <person name="Weisblat D.A."/>
            <person name="Putnam N.H."/>
            <person name="Grigoriev I.V."/>
            <person name="Rokhsar D.S."/>
        </authorList>
    </citation>
    <scope>NUCLEOTIDE SEQUENCE</scope>
    <source>
        <strain evidence="4">I ESC-2004</strain>
    </source>
</reference>
<dbReference type="InterPro" id="IPR052654">
    <property type="entry name" value="CS_Sulfotransferase"/>
</dbReference>
<dbReference type="Gene3D" id="3.40.50.300">
    <property type="entry name" value="P-loop containing nucleotide triphosphate hydrolases"/>
    <property type="match status" value="1"/>
</dbReference>